<dbReference type="OrthoDB" id="18485at10239"/>
<gene>
    <name evidence="1" type="primary">U2</name>
</gene>
<sequence length="161" mass="18381">MAVQKRYYSISYQYDISLQNLPGLPISTLVNSLDFNESNKRLSNDQEKVLFSAALTNDLHGSLNFGYDRLANRGVIVVKIMVDNSIQWMDVGDYVGSAYCNVGPGSAKFEIQLNWVRMSQKVWKSSVARVDLTKVPELQIYRHITVKKCKRGKKFFMMSVD</sequence>
<accession>D8V084</accession>
<organism evidence="1 2">
    <name type="scientific">Coastal Plains virus</name>
    <dbReference type="NCBI Taxonomy" id="764599"/>
    <lineage>
        <taxon>Viruses</taxon>
        <taxon>Riboviria</taxon>
        <taxon>Orthornavirae</taxon>
        <taxon>Negarnaviricota</taxon>
        <taxon>Haploviricotina</taxon>
        <taxon>Monjiviricetes</taxon>
        <taxon>Mononegavirales</taxon>
        <taxon>Rhabdoviridae</taxon>
        <taxon>Alpharhabdovirinae</taxon>
        <taxon>Tibrovirus</taxon>
        <taxon>Tibrovirus coastal</taxon>
    </lineage>
</organism>
<dbReference type="KEGG" id="vg:21011857"/>
<keyword evidence="2" id="KW-1185">Reference proteome</keyword>
<reference evidence="1 2" key="1">
    <citation type="journal article" date="2011" name="J. Gen. Virol.">
        <title>Tibrogargan and Coastal Plains rhabdoviruses: genomic characterization, evolution of novel genes and seroprevalence in Australian livestock.</title>
        <authorList>
            <person name="Gubala A."/>
            <person name="Davis S."/>
            <person name="Weir R."/>
            <person name="Melville L."/>
            <person name="Cowled C."/>
            <person name="Boyle D."/>
        </authorList>
    </citation>
    <scope>NUCLEOTIDE SEQUENCE [LARGE SCALE GENOMIC DNA]</scope>
    <source>
        <strain evidence="1">DPP53</strain>
    </source>
</reference>
<protein>
    <submittedName>
        <fullName evidence="1">Uncharacterized protein U2</fullName>
    </submittedName>
</protein>
<evidence type="ECO:0000313" key="2">
    <source>
        <dbReference type="Proteomes" id="UP000146944"/>
    </source>
</evidence>
<dbReference type="GeneID" id="21011857"/>
<evidence type="ECO:0000313" key="1">
    <source>
        <dbReference type="EMBL" id="ADG86361.1"/>
    </source>
</evidence>
<dbReference type="RefSeq" id="YP_009094409.1">
    <property type="nucleotide sequence ID" value="NC_025397.1"/>
</dbReference>
<name>D8V084_9RHAB</name>
<proteinExistence type="predicted"/>
<dbReference type="EMBL" id="GQ294473">
    <property type="protein sequence ID" value="ADG86361.1"/>
    <property type="molecule type" value="Viral_cRNA"/>
</dbReference>
<dbReference type="Proteomes" id="UP000146944">
    <property type="component" value="Segment"/>
</dbReference>